<dbReference type="InterPro" id="IPR009732">
    <property type="entry name" value="DUF1304"/>
</dbReference>
<reference evidence="2 3" key="2">
    <citation type="journal article" date="2010" name="Stand. Genomic Sci.">
        <title>Complete genome sequence of Gordonia bronchialis type strain (3410).</title>
        <authorList>
            <person name="Ivanova N."/>
            <person name="Sikorski J."/>
            <person name="Jando M."/>
            <person name="Lapidus A."/>
            <person name="Nolan M."/>
            <person name="Lucas S."/>
            <person name="Del Rio T.G."/>
            <person name="Tice H."/>
            <person name="Copeland A."/>
            <person name="Cheng J.F."/>
            <person name="Chen F."/>
            <person name="Bruce D."/>
            <person name="Goodwin L."/>
            <person name="Pitluck S."/>
            <person name="Mavromatis K."/>
            <person name="Ovchinnikova G."/>
            <person name="Pati A."/>
            <person name="Chen A."/>
            <person name="Palaniappan K."/>
            <person name="Land M."/>
            <person name="Hauser L."/>
            <person name="Chang Y.J."/>
            <person name="Jeffries C.D."/>
            <person name="Chain P."/>
            <person name="Saunders E."/>
            <person name="Han C."/>
            <person name="Detter J.C."/>
            <person name="Brettin T."/>
            <person name="Rohde M."/>
            <person name="Goker M."/>
            <person name="Bristow J."/>
            <person name="Eisen J.A."/>
            <person name="Markowitz V."/>
            <person name="Hugenholtz P."/>
            <person name="Klenk H.P."/>
            <person name="Kyrpides N.C."/>
        </authorList>
    </citation>
    <scope>NUCLEOTIDE SEQUENCE [LARGE SCALE GENOMIC DNA]</scope>
    <source>
        <strain evidence="3">ATCC 25592 / DSM 43247 / BCRC 13721 / JCM 3198 / KCTC 3076 / NBRC 16047 / NCTC 10667</strain>
    </source>
</reference>
<keyword evidence="1" id="KW-0812">Transmembrane</keyword>
<keyword evidence="3" id="KW-1185">Reference proteome</keyword>
<dbReference type="RefSeq" id="WP_012833983.1">
    <property type="nucleotide sequence ID" value="NC_013441.1"/>
</dbReference>
<keyword evidence="1" id="KW-0472">Membrane</keyword>
<dbReference type="OrthoDB" id="9803832at2"/>
<evidence type="ECO:0000256" key="1">
    <source>
        <dbReference type="SAM" id="Phobius"/>
    </source>
</evidence>
<accession>D0LBL4</accession>
<dbReference type="PANTHER" id="PTHR38446">
    <property type="entry name" value="BLL0914 PROTEIN"/>
    <property type="match status" value="1"/>
</dbReference>
<reference evidence="3" key="1">
    <citation type="submission" date="2009-10" db="EMBL/GenBank/DDBJ databases">
        <title>The complete chromosome of Gordonia bronchialis DSM 43247.</title>
        <authorList>
            <consortium name="US DOE Joint Genome Institute (JGI-PGF)"/>
            <person name="Lucas S."/>
            <person name="Copeland A."/>
            <person name="Lapidus A."/>
            <person name="Glavina del Rio T."/>
            <person name="Dalin E."/>
            <person name="Tice H."/>
            <person name="Bruce D."/>
            <person name="Goodwin L."/>
            <person name="Pitluck S."/>
            <person name="Kyrpides N."/>
            <person name="Mavromatis K."/>
            <person name="Ivanova N."/>
            <person name="Ovchinnikova G."/>
            <person name="Saunders E."/>
            <person name="Brettin T."/>
            <person name="Detter J.C."/>
            <person name="Han C."/>
            <person name="Larimer F."/>
            <person name="Land M."/>
            <person name="Hauser L."/>
            <person name="Markowitz V."/>
            <person name="Cheng J.-F."/>
            <person name="Hugenholtz P."/>
            <person name="Woyke T."/>
            <person name="Wu D."/>
            <person name="Jando M."/>
            <person name="Schneider S."/>
            <person name="Goeker M."/>
            <person name="Klenk H.-P."/>
            <person name="Eisen J.A."/>
        </authorList>
    </citation>
    <scope>NUCLEOTIDE SEQUENCE [LARGE SCALE GENOMIC DNA]</scope>
    <source>
        <strain evidence="3">ATCC 25592 / DSM 43247 / BCRC 13721 / JCM 3198 / KCTC 3076 / NBRC 16047 / NCTC 10667</strain>
    </source>
</reference>
<dbReference type="Proteomes" id="UP000001219">
    <property type="component" value="Chromosome"/>
</dbReference>
<evidence type="ECO:0000313" key="2">
    <source>
        <dbReference type="EMBL" id="ACY21428.1"/>
    </source>
</evidence>
<feature type="transmembrane region" description="Helical" evidence="1">
    <location>
        <begin position="6"/>
        <end position="27"/>
    </location>
</feature>
<evidence type="ECO:0000313" key="3">
    <source>
        <dbReference type="Proteomes" id="UP000001219"/>
    </source>
</evidence>
<dbReference type="HOGENOM" id="CLU_129819_1_1_11"/>
<dbReference type="AlphaFoldDB" id="D0LBL4"/>
<dbReference type="EMBL" id="CP001802">
    <property type="protein sequence ID" value="ACY21428.1"/>
    <property type="molecule type" value="Genomic_DNA"/>
</dbReference>
<evidence type="ECO:0008006" key="4">
    <source>
        <dbReference type="Google" id="ProtNLM"/>
    </source>
</evidence>
<dbReference type="KEGG" id="gbr:Gbro_2180"/>
<protein>
    <recommendedName>
        <fullName evidence="4">Transmembrane protein</fullName>
    </recommendedName>
</protein>
<dbReference type="eggNOG" id="COG3759">
    <property type="taxonomic scope" value="Bacteria"/>
</dbReference>
<dbReference type="PANTHER" id="PTHR38446:SF1">
    <property type="entry name" value="BLL0914 PROTEIN"/>
    <property type="match status" value="1"/>
</dbReference>
<feature type="transmembrane region" description="Helical" evidence="1">
    <location>
        <begin position="79"/>
        <end position="97"/>
    </location>
</feature>
<proteinExistence type="predicted"/>
<organism evidence="2 3">
    <name type="scientific">Gordonia bronchialis (strain ATCC 25592 / DSM 43247 / BCRC 13721 / JCM 3198 / KCTC 3076 / NBRC 16047 / NCTC 10667)</name>
    <name type="common">Rhodococcus bronchialis</name>
    <dbReference type="NCBI Taxonomy" id="526226"/>
    <lineage>
        <taxon>Bacteria</taxon>
        <taxon>Bacillati</taxon>
        <taxon>Actinomycetota</taxon>
        <taxon>Actinomycetes</taxon>
        <taxon>Mycobacteriales</taxon>
        <taxon>Gordoniaceae</taxon>
        <taxon>Gordonia</taxon>
    </lineage>
</organism>
<name>D0LBL4_GORB4</name>
<keyword evidence="1" id="KW-1133">Transmembrane helix</keyword>
<dbReference type="Pfam" id="PF06993">
    <property type="entry name" value="DUF1304"/>
    <property type="match status" value="1"/>
</dbReference>
<feature type="transmembrane region" description="Helical" evidence="1">
    <location>
        <begin position="55"/>
        <end position="73"/>
    </location>
</feature>
<gene>
    <name evidence="2" type="ordered locus">Gbro_2180</name>
</gene>
<sequence length="127" mass="13272">MFLITALVAFVAVAIHCYIFVLEAFWWSTPRGRAVFGTTETEAAHTRALAFNQGFYNLFLAAIAAIGAVLLLADRHAVGAALVYAGCGAMALAGIVLISSDRSKARPALVQLTPPLLAIAALTVALA</sequence>
<dbReference type="STRING" id="526226.Gbro_2180"/>